<dbReference type="PANTHER" id="PTHR30055:SF226">
    <property type="entry name" value="HTH-TYPE TRANSCRIPTIONAL REGULATOR PKSA"/>
    <property type="match status" value="1"/>
</dbReference>
<keyword evidence="3" id="KW-0804">Transcription</keyword>
<dbReference type="InterPro" id="IPR009057">
    <property type="entry name" value="Homeodomain-like_sf"/>
</dbReference>
<evidence type="ECO:0000256" key="1">
    <source>
        <dbReference type="ARBA" id="ARBA00023015"/>
    </source>
</evidence>
<dbReference type="AlphaFoldDB" id="A0A099YD41"/>
<evidence type="ECO:0000256" key="2">
    <source>
        <dbReference type="ARBA" id="ARBA00023125"/>
    </source>
</evidence>
<dbReference type="PROSITE" id="PS01081">
    <property type="entry name" value="HTH_TETR_1"/>
    <property type="match status" value="1"/>
</dbReference>
<dbReference type="SUPFAM" id="SSF46689">
    <property type="entry name" value="Homeodomain-like"/>
    <property type="match status" value="1"/>
</dbReference>
<dbReference type="PRINTS" id="PR00455">
    <property type="entry name" value="HTHTETR"/>
</dbReference>
<evidence type="ECO:0000313" key="4">
    <source>
        <dbReference type="EMBL" id="KGL67322.1"/>
    </source>
</evidence>
<comment type="caution">
    <text evidence="4">The sequence shown here is derived from an EMBL/GenBank/DDBJ whole genome shotgun (WGS) entry which is preliminary data.</text>
</comment>
<dbReference type="Gene3D" id="1.10.357.10">
    <property type="entry name" value="Tetracycline Repressor, domain 2"/>
    <property type="match status" value="1"/>
</dbReference>
<organism evidence="4 5">
    <name type="scientific">Limosilactobacillus mucosae</name>
    <name type="common">Lactobacillus mucosae</name>
    <dbReference type="NCBI Taxonomy" id="97478"/>
    <lineage>
        <taxon>Bacteria</taxon>
        <taxon>Bacillati</taxon>
        <taxon>Bacillota</taxon>
        <taxon>Bacilli</taxon>
        <taxon>Lactobacillales</taxon>
        <taxon>Lactobacillaceae</taxon>
        <taxon>Limosilactobacillus</taxon>
    </lineage>
</organism>
<accession>A0A099YD41</accession>
<name>A0A099YD41_LIMMU</name>
<gene>
    <name evidence="4" type="ORF">LX03_02450</name>
</gene>
<dbReference type="InterPro" id="IPR001647">
    <property type="entry name" value="HTH_TetR"/>
</dbReference>
<sequence>MKRAEQLAKTRQAILKTATTLFLQKGFSGASTRDIAKQIGITQPALYHHFNDKEVLYLAVLTNLCGKVRQDINKVMRKQQIDPEERLYGITEVLRKHHPLNVYDQYQEAKRELSESAQRKLDMLFTMDYLEPIADFFKLPEVHLRPDLLPKEAAELFIADLSPIFKAFQPIGGHAISEEQRTKLILSCILRGLTVPATASEK</sequence>
<proteinExistence type="predicted"/>
<dbReference type="FunFam" id="1.10.10.60:FF:000141">
    <property type="entry name" value="TetR family transcriptional regulator"/>
    <property type="match status" value="1"/>
</dbReference>
<dbReference type="PANTHER" id="PTHR30055">
    <property type="entry name" value="HTH-TYPE TRANSCRIPTIONAL REGULATOR RUTR"/>
    <property type="match status" value="1"/>
</dbReference>
<protein>
    <submittedName>
        <fullName evidence="4">TetR family transcriptional regulator</fullName>
    </submittedName>
</protein>
<dbReference type="InterPro" id="IPR023772">
    <property type="entry name" value="DNA-bd_HTH_TetR-type_CS"/>
</dbReference>
<evidence type="ECO:0000256" key="3">
    <source>
        <dbReference type="ARBA" id="ARBA00023163"/>
    </source>
</evidence>
<dbReference type="PROSITE" id="PS50977">
    <property type="entry name" value="HTH_TETR_2"/>
    <property type="match status" value="1"/>
</dbReference>
<keyword evidence="2" id="KW-0238">DNA-binding</keyword>
<dbReference type="EMBL" id="JROC01000025">
    <property type="protein sequence ID" value="KGL67322.1"/>
    <property type="molecule type" value="Genomic_DNA"/>
</dbReference>
<dbReference type="Proteomes" id="UP000030001">
    <property type="component" value="Unassembled WGS sequence"/>
</dbReference>
<evidence type="ECO:0000313" key="5">
    <source>
        <dbReference type="Proteomes" id="UP000030001"/>
    </source>
</evidence>
<dbReference type="InterPro" id="IPR050109">
    <property type="entry name" value="HTH-type_TetR-like_transc_reg"/>
</dbReference>
<dbReference type="GO" id="GO:0045892">
    <property type="term" value="P:negative regulation of DNA-templated transcription"/>
    <property type="evidence" value="ECO:0007669"/>
    <property type="project" value="UniProtKB-ARBA"/>
</dbReference>
<dbReference type="GO" id="GO:0000976">
    <property type="term" value="F:transcription cis-regulatory region binding"/>
    <property type="evidence" value="ECO:0007669"/>
    <property type="project" value="TreeGrafter"/>
</dbReference>
<dbReference type="Pfam" id="PF00440">
    <property type="entry name" value="TetR_N"/>
    <property type="match status" value="1"/>
</dbReference>
<dbReference type="GO" id="GO:0003700">
    <property type="term" value="F:DNA-binding transcription factor activity"/>
    <property type="evidence" value="ECO:0007669"/>
    <property type="project" value="TreeGrafter"/>
</dbReference>
<keyword evidence="1" id="KW-0805">Transcription regulation</keyword>
<reference evidence="4 5" key="1">
    <citation type="submission" date="2014-09" db="EMBL/GenBank/DDBJ databases">
        <title>Lactobacillus mucosae CRL573 Genome Sequencing.</title>
        <authorList>
            <person name="Bleckwedel J."/>
            <person name="Teran L.C."/>
            <person name="Bonacina J."/>
            <person name="Saavedra L."/>
            <person name="Mozzi F.B."/>
            <person name="Raya R.R."/>
        </authorList>
    </citation>
    <scope>NUCLEOTIDE SEQUENCE [LARGE SCALE GENOMIC DNA]</scope>
    <source>
        <strain evidence="4 5">CRL573</strain>
    </source>
</reference>